<dbReference type="EMBL" id="CP012670">
    <property type="protein sequence ID" value="AUX24248.1"/>
    <property type="molecule type" value="Genomic_DNA"/>
</dbReference>
<feature type="signal peptide" evidence="2">
    <location>
        <begin position="1"/>
        <end position="21"/>
    </location>
</feature>
<feature type="compositionally biased region" description="Gly residues" evidence="1">
    <location>
        <begin position="69"/>
        <end position="84"/>
    </location>
</feature>
<feature type="region of interest" description="Disordered" evidence="1">
    <location>
        <begin position="101"/>
        <end position="127"/>
    </location>
</feature>
<feature type="chain" id="PRO_5020225578" description="Lipoprotein" evidence="2">
    <location>
        <begin position="22"/>
        <end position="257"/>
    </location>
</feature>
<dbReference type="Proteomes" id="UP000295781">
    <property type="component" value="Chromosome"/>
</dbReference>
<feature type="region of interest" description="Disordered" evidence="1">
    <location>
        <begin position="58"/>
        <end position="84"/>
    </location>
</feature>
<sequence>MKKVREIGLVAGMALALAGCAAQPGAGVATAGGGAHAGCAREGCAGKERASCACCSGHGRGQSGPPRHGNGGDGRGMHAGHGGMAGMGRHGGGAHLGMHGAGPHRGGDGTGAPGGHGPMGGDSAGSSDRELFHYLLDHRGQVRRQVTMLPDGVETLTESDDPAVAQGIRDHVQAMRRRMEERRPIHARDPLFAAIFAHADRIAMTTTPTEKGVRVKETSTSPEVVRLIQAHATVIDAFLANGHAEVRRDHAAPAAKP</sequence>
<dbReference type="AlphaFoldDB" id="A0A4P2Q5D1"/>
<keyword evidence="2" id="KW-0732">Signal</keyword>
<evidence type="ECO:0008006" key="5">
    <source>
        <dbReference type="Google" id="ProtNLM"/>
    </source>
</evidence>
<proteinExistence type="predicted"/>
<evidence type="ECO:0000313" key="3">
    <source>
        <dbReference type="EMBL" id="AUX24248.1"/>
    </source>
</evidence>
<protein>
    <recommendedName>
        <fullName evidence="5">Lipoprotein</fullName>
    </recommendedName>
</protein>
<feature type="compositionally biased region" description="Gly residues" evidence="1">
    <location>
        <begin position="101"/>
        <end position="123"/>
    </location>
</feature>
<gene>
    <name evidence="3" type="ORF">SOCEGT47_047850</name>
</gene>
<dbReference type="OrthoDB" id="1525003at2"/>
<dbReference type="PROSITE" id="PS51257">
    <property type="entry name" value="PROKAR_LIPOPROTEIN"/>
    <property type="match status" value="1"/>
</dbReference>
<name>A0A4P2Q5D1_SORCE</name>
<reference evidence="3 4" key="1">
    <citation type="submission" date="2015-09" db="EMBL/GenBank/DDBJ databases">
        <title>Sorangium comparison.</title>
        <authorList>
            <person name="Zaburannyi N."/>
            <person name="Bunk B."/>
            <person name="Overmann J."/>
            <person name="Mueller R."/>
        </authorList>
    </citation>
    <scope>NUCLEOTIDE SEQUENCE [LARGE SCALE GENOMIC DNA]</scope>
    <source>
        <strain evidence="3 4">So ceGT47</strain>
    </source>
</reference>
<dbReference type="RefSeq" id="WP_129350005.1">
    <property type="nucleotide sequence ID" value="NZ_CP012670.1"/>
</dbReference>
<evidence type="ECO:0000313" key="4">
    <source>
        <dbReference type="Proteomes" id="UP000295781"/>
    </source>
</evidence>
<evidence type="ECO:0000256" key="2">
    <source>
        <dbReference type="SAM" id="SignalP"/>
    </source>
</evidence>
<accession>A0A4P2Q5D1</accession>
<evidence type="ECO:0000256" key="1">
    <source>
        <dbReference type="SAM" id="MobiDB-lite"/>
    </source>
</evidence>
<organism evidence="3 4">
    <name type="scientific">Sorangium cellulosum</name>
    <name type="common">Polyangium cellulosum</name>
    <dbReference type="NCBI Taxonomy" id="56"/>
    <lineage>
        <taxon>Bacteria</taxon>
        <taxon>Pseudomonadati</taxon>
        <taxon>Myxococcota</taxon>
        <taxon>Polyangia</taxon>
        <taxon>Polyangiales</taxon>
        <taxon>Polyangiaceae</taxon>
        <taxon>Sorangium</taxon>
    </lineage>
</organism>